<protein>
    <submittedName>
        <fullName evidence="4">SWIRM domain-containing protein</fullName>
    </submittedName>
</protein>
<evidence type="ECO:0000259" key="2">
    <source>
        <dbReference type="PROSITE" id="PS50934"/>
    </source>
</evidence>
<dbReference type="PROSITE" id="PS50934">
    <property type="entry name" value="SWIRM"/>
    <property type="match status" value="1"/>
</dbReference>
<dbReference type="Pfam" id="PF04433">
    <property type="entry name" value="SWIRM"/>
    <property type="match status" value="1"/>
</dbReference>
<dbReference type="InterPro" id="IPR009057">
    <property type="entry name" value="Homeodomain-like_sf"/>
</dbReference>
<comment type="subcellular location">
    <subcellularLocation>
        <location evidence="1">Nucleus</location>
    </subcellularLocation>
</comment>
<dbReference type="WBParaSite" id="Hba_16237">
    <property type="protein sequence ID" value="Hba_16237"/>
    <property type="gene ID" value="Hba_16237"/>
</dbReference>
<keyword evidence="3" id="KW-1185">Reference proteome</keyword>
<dbReference type="Gene3D" id="1.10.10.10">
    <property type="entry name" value="Winged helix-like DNA-binding domain superfamily/Winged helix DNA-binding domain"/>
    <property type="match status" value="1"/>
</dbReference>
<evidence type="ECO:0000313" key="4">
    <source>
        <dbReference type="WBParaSite" id="Hba_16237"/>
    </source>
</evidence>
<accession>A0A1I7XFI5</accession>
<dbReference type="SUPFAM" id="SSF46689">
    <property type="entry name" value="Homeodomain-like"/>
    <property type="match status" value="1"/>
</dbReference>
<evidence type="ECO:0000313" key="3">
    <source>
        <dbReference type="Proteomes" id="UP000095283"/>
    </source>
</evidence>
<feature type="domain" description="SWIRM" evidence="2">
    <location>
        <begin position="34"/>
        <end position="139"/>
    </location>
</feature>
<dbReference type="InterPro" id="IPR007526">
    <property type="entry name" value="SWIRM"/>
</dbReference>
<dbReference type="AlphaFoldDB" id="A0A1I7XFI5"/>
<reference evidence="4" key="1">
    <citation type="submission" date="2016-11" db="UniProtKB">
        <authorList>
            <consortium name="WormBaseParasite"/>
        </authorList>
    </citation>
    <scope>IDENTIFICATION</scope>
</reference>
<name>A0A1I7XFI5_HETBA</name>
<dbReference type="Proteomes" id="UP000095283">
    <property type="component" value="Unplaced"/>
</dbReference>
<dbReference type="GO" id="GO:0005634">
    <property type="term" value="C:nucleus"/>
    <property type="evidence" value="ECO:0007669"/>
    <property type="project" value="UniProtKB-SubCell"/>
</dbReference>
<dbReference type="InterPro" id="IPR036388">
    <property type="entry name" value="WH-like_DNA-bd_sf"/>
</dbReference>
<evidence type="ECO:0000256" key="1">
    <source>
        <dbReference type="ARBA" id="ARBA00004123"/>
    </source>
</evidence>
<sequence length="166" mass="19677">MQVGNILVGYFFHLNDKNNIPECASSTFMSPFHIPEQPMAFCVRPDVMEYDEVAAFPEYSVEPVLYLALRNLIVTLWNLNPFLKKFFFQQYLTLEYCLPHLICRGLSRIWYIQEMKRIYDYLSMKCIINYGILSLPKLVVDKGIRVRTQSFLSYYLINLVFKNLFN</sequence>
<proteinExistence type="predicted"/>
<organism evidence="3 4">
    <name type="scientific">Heterorhabditis bacteriophora</name>
    <name type="common">Entomopathogenic nematode worm</name>
    <dbReference type="NCBI Taxonomy" id="37862"/>
    <lineage>
        <taxon>Eukaryota</taxon>
        <taxon>Metazoa</taxon>
        <taxon>Ecdysozoa</taxon>
        <taxon>Nematoda</taxon>
        <taxon>Chromadorea</taxon>
        <taxon>Rhabditida</taxon>
        <taxon>Rhabditina</taxon>
        <taxon>Rhabditomorpha</taxon>
        <taxon>Strongyloidea</taxon>
        <taxon>Heterorhabditidae</taxon>
        <taxon>Heterorhabditis</taxon>
    </lineage>
</organism>